<feature type="transmembrane region" description="Helical" evidence="1">
    <location>
        <begin position="432"/>
        <end position="450"/>
    </location>
</feature>
<dbReference type="OrthoDB" id="3815351at2"/>
<name>A0A4V3GF80_9ACTN</name>
<feature type="transmembrane region" description="Helical" evidence="1">
    <location>
        <begin position="240"/>
        <end position="259"/>
    </location>
</feature>
<evidence type="ECO:0000313" key="3">
    <source>
        <dbReference type="Proteomes" id="UP000295146"/>
    </source>
</evidence>
<keyword evidence="1" id="KW-0812">Transmembrane</keyword>
<proteinExistence type="predicted"/>
<protein>
    <submittedName>
        <fullName evidence="2">Uncharacterized protein</fullName>
    </submittedName>
</protein>
<dbReference type="RefSeq" id="WP_134107222.1">
    <property type="nucleotide sequence ID" value="NZ_SODP01000003.1"/>
</dbReference>
<evidence type="ECO:0000313" key="2">
    <source>
        <dbReference type="EMBL" id="TDW65789.1"/>
    </source>
</evidence>
<keyword evidence="3" id="KW-1185">Reference proteome</keyword>
<dbReference type="EMBL" id="SODP01000003">
    <property type="protein sequence ID" value="TDW65789.1"/>
    <property type="molecule type" value="Genomic_DNA"/>
</dbReference>
<feature type="transmembrane region" description="Helical" evidence="1">
    <location>
        <begin position="99"/>
        <end position="117"/>
    </location>
</feature>
<organism evidence="2 3">
    <name type="scientific">Kribbella pratensis</name>
    <dbReference type="NCBI Taxonomy" id="2512112"/>
    <lineage>
        <taxon>Bacteria</taxon>
        <taxon>Bacillati</taxon>
        <taxon>Actinomycetota</taxon>
        <taxon>Actinomycetes</taxon>
        <taxon>Propionibacteriales</taxon>
        <taxon>Kribbellaceae</taxon>
        <taxon>Kribbella</taxon>
    </lineage>
</organism>
<dbReference type="Proteomes" id="UP000295146">
    <property type="component" value="Unassembled WGS sequence"/>
</dbReference>
<evidence type="ECO:0000256" key="1">
    <source>
        <dbReference type="SAM" id="Phobius"/>
    </source>
</evidence>
<keyword evidence="1" id="KW-1133">Transmembrane helix</keyword>
<gene>
    <name evidence="2" type="ORF">EV653_5804</name>
</gene>
<feature type="transmembrane region" description="Helical" evidence="1">
    <location>
        <begin position="58"/>
        <end position="87"/>
    </location>
</feature>
<feature type="transmembrane region" description="Helical" evidence="1">
    <location>
        <begin position="18"/>
        <end position="37"/>
    </location>
</feature>
<reference evidence="2 3" key="1">
    <citation type="submission" date="2019-03" db="EMBL/GenBank/DDBJ databases">
        <title>Genomic Encyclopedia of Type Strains, Phase III (KMG-III): the genomes of soil and plant-associated and newly described type strains.</title>
        <authorList>
            <person name="Whitman W."/>
        </authorList>
    </citation>
    <scope>NUCLEOTIDE SEQUENCE [LARGE SCALE GENOMIC DNA]</scope>
    <source>
        <strain evidence="2 3">VKM Ac-2573</strain>
    </source>
</reference>
<comment type="caution">
    <text evidence="2">The sequence shown here is derived from an EMBL/GenBank/DDBJ whole genome shotgun (WGS) entry which is preliminary data.</text>
</comment>
<feature type="transmembrane region" description="Helical" evidence="1">
    <location>
        <begin position="456"/>
        <end position="476"/>
    </location>
</feature>
<feature type="transmembrane region" description="Helical" evidence="1">
    <location>
        <begin position="561"/>
        <end position="580"/>
    </location>
</feature>
<dbReference type="AlphaFoldDB" id="A0A4V3GF80"/>
<accession>A0A4V3GF80</accession>
<sequence>MTADVAARWAGTVVPSWIYRWLMPTGWVAAIVVSVASDTGRCSVEDPTVCGPDRTFSLALIACFAALVLLWWQPVLAAAAGLLFLVIELRYDDVAGARTAWTVYGAACTALLVWLVVSRLRQRSVAAGVPRREVRVPAAARIGVTTRLLVAGALVLVGVGALGLMRWQDQREETHLRRAVEQTAVVKSQTDDGDLVLQLPDGRHHTVTMLDDYAVGDSIPVLVDPADSGWLRPRAELADYTYWYTIAGGAWVLAILFVLRDVRLRRARPRRAWTGQGLPVRIEPDSSGAFAVRSADGAVLLGFLNTELDDDEGDARLFDAFDALDEEENEAPAKLKREWEETLRRYRGEALLLGDLAEGSWPSLLLGEQVLRPIGPFRAPRRMPWQTESVDGLPQDRVTRATKGVPLEPTQELPTLPWEVPLETKPWWDRPGLVAVLVLAPVVIGALAVWGEWFLAIVGTLIAGQMVHFVGVRTFYRVTATATDLWIRSGWFERRVPWRSVETVEVDEDRLNLESGDDWHAVGGIEKKQVARVAAVFETLRVRSRTGLPVEAVGRRVAHCLVIDVVFLTVCALILVLARWNSF</sequence>
<feature type="transmembrane region" description="Helical" evidence="1">
    <location>
        <begin position="138"/>
        <end position="164"/>
    </location>
</feature>
<keyword evidence="1" id="KW-0472">Membrane</keyword>